<keyword evidence="2 4" id="KW-0560">Oxidoreductase</keyword>
<evidence type="ECO:0000256" key="4">
    <source>
        <dbReference type="RuleBase" id="RU003719"/>
    </source>
</evidence>
<dbReference type="Proteomes" id="UP000001887">
    <property type="component" value="Chromosome"/>
</dbReference>
<evidence type="ECO:0000259" key="5">
    <source>
        <dbReference type="Pfam" id="PF00389"/>
    </source>
</evidence>
<evidence type="ECO:0000256" key="1">
    <source>
        <dbReference type="ARBA" id="ARBA00005854"/>
    </source>
</evidence>
<dbReference type="InterPro" id="IPR006139">
    <property type="entry name" value="D-isomer_2_OHA_DH_cat_dom"/>
</dbReference>
<evidence type="ECO:0000313" key="7">
    <source>
        <dbReference type="EMBL" id="ADB16154.1"/>
    </source>
</evidence>
<protein>
    <submittedName>
        <fullName evidence="7">D-isomer specific 2-hydroxyacid dehydrogenase NAD-binding protein</fullName>
    </submittedName>
</protein>
<dbReference type="SUPFAM" id="SSF51735">
    <property type="entry name" value="NAD(P)-binding Rossmann-fold domains"/>
    <property type="match status" value="1"/>
</dbReference>
<proteinExistence type="inferred from homology"/>
<reference evidence="7 8" key="1">
    <citation type="journal article" date="2009" name="Stand. Genomic Sci.">
        <title>Complete genome sequence of Pirellula staleyi type strain (ATCC 27377).</title>
        <authorList>
            <person name="Clum A."/>
            <person name="Tindall B.J."/>
            <person name="Sikorski J."/>
            <person name="Ivanova N."/>
            <person name="Mavrommatis K."/>
            <person name="Lucas S."/>
            <person name="Glavina del Rio T."/>
            <person name="Nolan M."/>
            <person name="Chen F."/>
            <person name="Tice H."/>
            <person name="Pitluck S."/>
            <person name="Cheng J.F."/>
            <person name="Chertkov O."/>
            <person name="Brettin T."/>
            <person name="Han C."/>
            <person name="Detter J.C."/>
            <person name="Kuske C."/>
            <person name="Bruce D."/>
            <person name="Goodwin L."/>
            <person name="Ovchinikova G."/>
            <person name="Pati A."/>
            <person name="Mikhailova N."/>
            <person name="Chen A."/>
            <person name="Palaniappan K."/>
            <person name="Land M."/>
            <person name="Hauser L."/>
            <person name="Chang Y.J."/>
            <person name="Jeffries C.D."/>
            <person name="Chain P."/>
            <person name="Rohde M."/>
            <person name="Goker M."/>
            <person name="Bristow J."/>
            <person name="Eisen J.A."/>
            <person name="Markowitz V."/>
            <person name="Hugenholtz P."/>
            <person name="Kyrpides N.C."/>
            <person name="Klenk H.P."/>
            <person name="Lapidus A."/>
        </authorList>
    </citation>
    <scope>NUCLEOTIDE SEQUENCE [LARGE SCALE GENOMIC DNA]</scope>
    <source>
        <strain evidence="8">ATCC 27377 / DSM 6068 / ICPB 4128</strain>
    </source>
</reference>
<dbReference type="PROSITE" id="PS00065">
    <property type="entry name" value="D_2_HYDROXYACID_DH_1"/>
    <property type="match status" value="1"/>
</dbReference>
<dbReference type="PROSITE" id="PS00671">
    <property type="entry name" value="D_2_HYDROXYACID_DH_3"/>
    <property type="match status" value="1"/>
</dbReference>
<sequence length="331" mass="36062">MRTAVFSTHAYDREFLEPAAQKTGHELVFFEARLTPQTVPLAAGFPAICSFVNDSLSREILTTLAAGGTKFIALRCAGFNQVDLAAAAELEIRVARVPAYSPYSVAEHTVALMLALNRKLHRAYTRVRDSNFALDGLLGFDFHGRTVGVIGTGKIGLCTAKILAGFGCELLFYDVYQNPEAATLGRYVPLEQLLTASDIITLHCPLTPDTYHLIGDATLAKMKPGVMIVNTSRGALVDTRAAIEALKSGQIGYLGLDVYEEEADLFFRDLSGVVIQDDQFSRLLTFPNVLVTAHQAFFTRNALTEIARVTMANLTAAEQGETLVNEVMVPR</sequence>
<evidence type="ECO:0000256" key="3">
    <source>
        <dbReference type="ARBA" id="ARBA00023027"/>
    </source>
</evidence>
<dbReference type="GO" id="GO:0051287">
    <property type="term" value="F:NAD binding"/>
    <property type="evidence" value="ECO:0007669"/>
    <property type="project" value="InterPro"/>
</dbReference>
<dbReference type="InterPro" id="IPR058205">
    <property type="entry name" value="D-LDH-like"/>
</dbReference>
<dbReference type="Pfam" id="PF00389">
    <property type="entry name" value="2-Hacid_dh"/>
    <property type="match status" value="1"/>
</dbReference>
<accession>D2QXG9</accession>
<dbReference type="GO" id="GO:0008720">
    <property type="term" value="F:D-lactate dehydrogenase (NAD+) activity"/>
    <property type="evidence" value="ECO:0007669"/>
    <property type="project" value="TreeGrafter"/>
</dbReference>
<organism evidence="7 8">
    <name type="scientific">Pirellula staleyi (strain ATCC 27377 / DSM 6068 / ICPB 4128)</name>
    <name type="common">Pirella staleyi</name>
    <dbReference type="NCBI Taxonomy" id="530564"/>
    <lineage>
        <taxon>Bacteria</taxon>
        <taxon>Pseudomonadati</taxon>
        <taxon>Planctomycetota</taxon>
        <taxon>Planctomycetia</taxon>
        <taxon>Pirellulales</taxon>
        <taxon>Pirellulaceae</taxon>
        <taxon>Pirellula</taxon>
    </lineage>
</organism>
<dbReference type="EMBL" id="CP001848">
    <property type="protein sequence ID" value="ADB16154.1"/>
    <property type="molecule type" value="Genomic_DNA"/>
</dbReference>
<dbReference type="InterPro" id="IPR029753">
    <property type="entry name" value="D-isomer_DH_CS"/>
</dbReference>
<dbReference type="SUPFAM" id="SSF52283">
    <property type="entry name" value="Formate/glycerate dehydrogenase catalytic domain-like"/>
    <property type="match status" value="1"/>
</dbReference>
<dbReference type="InterPro" id="IPR029752">
    <property type="entry name" value="D-isomer_DH_CS1"/>
</dbReference>
<gene>
    <name evidence="7" type="ordered locus">Psta_1479</name>
</gene>
<keyword evidence="3" id="KW-0520">NAD</keyword>
<dbReference type="STRING" id="530564.Psta_1479"/>
<dbReference type="AlphaFoldDB" id="D2QXG9"/>
<dbReference type="PANTHER" id="PTHR43026:SF1">
    <property type="entry name" value="2-HYDROXYACID DEHYDROGENASE HOMOLOG 1-RELATED"/>
    <property type="match status" value="1"/>
</dbReference>
<feature type="domain" description="D-isomer specific 2-hydroxyacid dehydrogenase NAD-binding" evidence="6">
    <location>
        <begin position="110"/>
        <end position="296"/>
    </location>
</feature>
<dbReference type="CDD" id="cd12183">
    <property type="entry name" value="LDH_like_2"/>
    <property type="match status" value="1"/>
</dbReference>
<dbReference type="OrthoDB" id="277029at2"/>
<dbReference type="InterPro" id="IPR036291">
    <property type="entry name" value="NAD(P)-bd_dom_sf"/>
</dbReference>
<evidence type="ECO:0000259" key="6">
    <source>
        <dbReference type="Pfam" id="PF02826"/>
    </source>
</evidence>
<name>D2QXG9_PIRSD</name>
<feature type="domain" description="D-isomer specific 2-hydroxyacid dehydrogenase catalytic" evidence="5">
    <location>
        <begin position="5"/>
        <end position="327"/>
    </location>
</feature>
<keyword evidence="8" id="KW-1185">Reference proteome</keyword>
<evidence type="ECO:0000313" key="8">
    <source>
        <dbReference type="Proteomes" id="UP000001887"/>
    </source>
</evidence>
<comment type="similarity">
    <text evidence="1 4">Belongs to the D-isomer specific 2-hydroxyacid dehydrogenase family.</text>
</comment>
<dbReference type="Pfam" id="PF02826">
    <property type="entry name" value="2-Hacid_dh_C"/>
    <property type="match status" value="1"/>
</dbReference>
<dbReference type="KEGG" id="psl:Psta_1479"/>
<dbReference type="HOGENOM" id="CLU_019796_1_1_0"/>
<dbReference type="PROSITE" id="PS00670">
    <property type="entry name" value="D_2_HYDROXYACID_DH_2"/>
    <property type="match status" value="1"/>
</dbReference>
<dbReference type="eggNOG" id="COG1052">
    <property type="taxonomic scope" value="Bacteria"/>
</dbReference>
<dbReference type="InterPro" id="IPR006140">
    <property type="entry name" value="D-isomer_DH_NAD-bd"/>
</dbReference>
<dbReference type="Gene3D" id="3.40.50.720">
    <property type="entry name" value="NAD(P)-binding Rossmann-like Domain"/>
    <property type="match status" value="2"/>
</dbReference>
<evidence type="ECO:0000256" key="2">
    <source>
        <dbReference type="ARBA" id="ARBA00023002"/>
    </source>
</evidence>
<dbReference type="PANTHER" id="PTHR43026">
    <property type="entry name" value="2-HYDROXYACID DEHYDROGENASE HOMOLOG 1-RELATED"/>
    <property type="match status" value="1"/>
</dbReference>